<dbReference type="InterPro" id="IPR050218">
    <property type="entry name" value="LptD"/>
</dbReference>
<dbReference type="InterPro" id="IPR007543">
    <property type="entry name" value="LptD_C"/>
</dbReference>
<organism evidence="3 4">
    <name type="scientific">Pigmentiphaga aceris</name>
    <dbReference type="NCBI Taxonomy" id="1940612"/>
    <lineage>
        <taxon>Bacteria</taxon>
        <taxon>Pseudomonadati</taxon>
        <taxon>Pseudomonadota</taxon>
        <taxon>Betaproteobacteria</taxon>
        <taxon>Burkholderiales</taxon>
        <taxon>Alcaligenaceae</taxon>
        <taxon>Pigmentiphaga</taxon>
    </lineage>
</organism>
<feature type="domain" description="LptD C-terminal" evidence="2">
    <location>
        <begin position="296"/>
        <end position="662"/>
    </location>
</feature>
<dbReference type="GO" id="GO:0009279">
    <property type="term" value="C:cell outer membrane"/>
    <property type="evidence" value="ECO:0007669"/>
    <property type="project" value="UniProtKB-SubCell"/>
</dbReference>
<protein>
    <recommendedName>
        <fullName evidence="1">LPS-assembly protein LptD</fullName>
    </recommendedName>
</protein>
<dbReference type="Proteomes" id="UP000325161">
    <property type="component" value="Chromosome"/>
</dbReference>
<feature type="signal peptide" evidence="1">
    <location>
        <begin position="1"/>
        <end position="21"/>
    </location>
</feature>
<sequence length="756" mass="84450" precursor="true">MQSIRWLSLLAAMCLVPAANAQTKPSAAADGELLVPGLKLAPGLVTAPPASADQQRTFLEADQIDGDTDSSTRLRGNGEWRRGGTVLKGDLIDYRQVEDEIEATGRVRLLRDGNLVTGPSLKLNLSTGEGVFDQPKFYLGTNGASGTARKMQFRSNRRVRLEDTIYTGCDCAVPAWELRAKRVDLDYEKGEGIGYNGVIYFKDVPILASPIMSFPINDERKSGFLVPSFGINSKNGIEATVPYYFNIAPNRDATLTTHTMSKRGVQLAGDFRYLEPSYNGELHGEYLPGDSRYGSDRYFFASRHTQNLGNGFGLNWNYAKASDDQYFRDFTTTSLGQASAVTLEQSAMLTWGSEYWSGYARTLSYQTLQDPKAPISPPYDRRQLHLEGARYDWGGLDLRMESDVSRFTHSTTADGSRAYAYPTISYPMVRPGGFIIPKVGVHLTQYQVDSFNGNQSFSQSRVVPIMSVDSGLVFERDTTVFKAPVTQTLEPRLYYLRVPYRNQDRLPLFDTDLADFNFAQVFSENLFSGWDRIADANQLTAALTSRWLDPKTGVERARVMGAQRVYFSDQRVSFPGQEARTDGRSDFLFSVYGALTQSLSAEATVQYNTQIDRLARTTVTTRWQPARLSTVAVSVRQQRQAASRLAQEQVDVAFQWPLSRQWFGVGRVDYSFEDNRIIEMLAGLEYKSDCCWALRVVGQRYAVAKDEATTALFVQLELTGLSRIGSSPFQALRRGIPGYQTINPSAPAGSVFERYE</sequence>
<dbReference type="EMBL" id="CP043046">
    <property type="protein sequence ID" value="QEI08128.1"/>
    <property type="molecule type" value="Genomic_DNA"/>
</dbReference>
<keyword evidence="1" id="KW-0732">Signal</keyword>
<dbReference type="AlphaFoldDB" id="A0A5C0B0I9"/>
<dbReference type="InterPro" id="IPR020889">
    <property type="entry name" value="LipoPS_assembly_LptD"/>
</dbReference>
<proteinExistence type="inferred from homology"/>
<evidence type="ECO:0000313" key="3">
    <source>
        <dbReference type="EMBL" id="QEI08128.1"/>
    </source>
</evidence>
<reference evidence="3 4" key="1">
    <citation type="submission" date="2019-08" db="EMBL/GenBank/DDBJ databases">
        <title>Amphibian skin-associated Pigmentiphaga: genome sequence and occurrence across geography and hosts.</title>
        <authorList>
            <person name="Bletz M.C."/>
            <person name="Bunk B."/>
            <person name="Sproeer C."/>
            <person name="Biwer P."/>
            <person name="Reiter S."/>
            <person name="Rabemananjara F.C.E."/>
            <person name="Schulz S."/>
            <person name="Overmann J."/>
            <person name="Vences M."/>
        </authorList>
    </citation>
    <scope>NUCLEOTIDE SEQUENCE [LARGE SCALE GENOMIC DNA]</scope>
    <source>
        <strain evidence="3 4">Mada1488</strain>
    </source>
</reference>
<dbReference type="KEGG" id="pacr:FXN63_21495"/>
<evidence type="ECO:0000259" key="2">
    <source>
        <dbReference type="Pfam" id="PF04453"/>
    </source>
</evidence>
<feature type="chain" id="PRO_5023412215" description="LPS-assembly protein LptD" evidence="1">
    <location>
        <begin position="22"/>
        <end position="756"/>
    </location>
</feature>
<evidence type="ECO:0000256" key="1">
    <source>
        <dbReference type="HAMAP-Rule" id="MF_01411"/>
    </source>
</evidence>
<comment type="subunit">
    <text evidence="1">Component of the lipopolysaccharide transport and assembly complex. Interacts with LptE and LptA.</text>
</comment>
<gene>
    <name evidence="1" type="primary">lptD</name>
    <name evidence="3" type="ORF">FXN63_21495</name>
</gene>
<dbReference type="OrthoDB" id="9760225at2"/>
<comment type="function">
    <text evidence="1">Together with LptE, is involved in the assembly of lipopolysaccharide (LPS) at the surface of the outer membrane.</text>
</comment>
<dbReference type="GO" id="GO:0015920">
    <property type="term" value="P:lipopolysaccharide transport"/>
    <property type="evidence" value="ECO:0007669"/>
    <property type="project" value="InterPro"/>
</dbReference>
<dbReference type="RefSeq" id="WP_148817402.1">
    <property type="nucleotide sequence ID" value="NZ_CP043046.1"/>
</dbReference>
<comment type="similarity">
    <text evidence="1">Belongs to the LptD family.</text>
</comment>
<evidence type="ECO:0000313" key="4">
    <source>
        <dbReference type="Proteomes" id="UP000325161"/>
    </source>
</evidence>
<dbReference type="HAMAP" id="MF_01411">
    <property type="entry name" value="LPS_assembly_LptD"/>
    <property type="match status" value="1"/>
</dbReference>
<keyword evidence="1" id="KW-0998">Cell outer membrane</keyword>
<keyword evidence="1" id="KW-0472">Membrane</keyword>
<dbReference type="PANTHER" id="PTHR30189:SF1">
    <property type="entry name" value="LPS-ASSEMBLY PROTEIN LPTD"/>
    <property type="match status" value="1"/>
</dbReference>
<dbReference type="Pfam" id="PF04453">
    <property type="entry name" value="LptD"/>
    <property type="match status" value="1"/>
</dbReference>
<dbReference type="GO" id="GO:0043165">
    <property type="term" value="P:Gram-negative-bacterium-type cell outer membrane assembly"/>
    <property type="evidence" value="ECO:0007669"/>
    <property type="project" value="UniProtKB-UniRule"/>
</dbReference>
<comment type="caution">
    <text evidence="1">Lacks conserved residue(s) required for the propagation of feature annotation.</text>
</comment>
<dbReference type="PANTHER" id="PTHR30189">
    <property type="entry name" value="LPS-ASSEMBLY PROTEIN"/>
    <property type="match status" value="1"/>
</dbReference>
<keyword evidence="4" id="KW-1185">Reference proteome</keyword>
<comment type="subcellular location">
    <subcellularLocation>
        <location evidence="1">Cell outer membrane</location>
    </subcellularLocation>
</comment>
<name>A0A5C0B0I9_9BURK</name>
<dbReference type="GO" id="GO:1990351">
    <property type="term" value="C:transporter complex"/>
    <property type="evidence" value="ECO:0007669"/>
    <property type="project" value="TreeGrafter"/>
</dbReference>
<accession>A0A5C0B0I9</accession>